<sequence length="468" mass="50383">MEKIKPLTLRRNFSWTFIGNAVYAACQWGMLVLLAKLGSPEIVGQFTLGLAVTAPVVMLTNLQLRSVQATDAKHQYLFGDYLGLRLIGTGLALVLIGGITLNSGYRWETSLVILTIGLAKGFESISDVFYGLIQQYERMDRIAISMMIKGPLSLVLLGAGLYFTGSVLWGTVGLVIAWAFVLFAYDIRSGSLFLGRQGDGKLPMISNPLASSLLPHTLKGGATQTKTACAVYGSKGFGIPSKIPNSLYPRWHLKTLNKLVWLSLPLGLVMMLISLNGNIPQYFIERYWGEGELGVFAAIAYLMVAGNMVVNALGQSASPRLAKYYAAGNRRAFRSLLVKLVGIGAILGGAAILVALVAGRDILTLLYRPEYAQQTDLFVWLMVAAGLGYISSFLGYGMTAARYFRIQIPLFAAATVTAAIACLWLIPTLGSRGAAIALILAAIVQAIFSLGVIAYALHKIPPSVEAES</sequence>
<evidence type="ECO:0000313" key="8">
    <source>
        <dbReference type="Proteomes" id="UP001050975"/>
    </source>
</evidence>
<evidence type="ECO:0000256" key="6">
    <source>
        <dbReference type="SAM" id="Phobius"/>
    </source>
</evidence>
<feature type="transmembrane region" description="Helical" evidence="6">
    <location>
        <begin position="377"/>
        <end position="396"/>
    </location>
</feature>
<feature type="transmembrane region" description="Helical" evidence="6">
    <location>
        <begin position="433"/>
        <end position="457"/>
    </location>
</feature>
<comment type="subcellular location">
    <subcellularLocation>
        <location evidence="1">Cell membrane</location>
        <topology evidence="1">Multi-pass membrane protein</topology>
    </subcellularLocation>
</comment>
<comment type="caution">
    <text evidence="7">The sequence shown here is derived from an EMBL/GenBank/DDBJ whole genome shotgun (WGS) entry which is preliminary data.</text>
</comment>
<feature type="transmembrane region" description="Helical" evidence="6">
    <location>
        <begin position="142"/>
        <end position="162"/>
    </location>
</feature>
<evidence type="ECO:0000256" key="1">
    <source>
        <dbReference type="ARBA" id="ARBA00004651"/>
    </source>
</evidence>
<keyword evidence="3 6" id="KW-0812">Transmembrane</keyword>
<evidence type="ECO:0000256" key="4">
    <source>
        <dbReference type="ARBA" id="ARBA00022989"/>
    </source>
</evidence>
<evidence type="ECO:0000256" key="5">
    <source>
        <dbReference type="ARBA" id="ARBA00023136"/>
    </source>
</evidence>
<keyword evidence="2" id="KW-1003">Cell membrane</keyword>
<organism evidence="7 8">
    <name type="scientific">Microseira wollei NIES-4236</name>
    <dbReference type="NCBI Taxonomy" id="2530354"/>
    <lineage>
        <taxon>Bacteria</taxon>
        <taxon>Bacillati</taxon>
        <taxon>Cyanobacteriota</taxon>
        <taxon>Cyanophyceae</taxon>
        <taxon>Oscillatoriophycideae</taxon>
        <taxon>Aerosakkonematales</taxon>
        <taxon>Aerosakkonemataceae</taxon>
        <taxon>Microseira</taxon>
    </lineage>
</organism>
<feature type="transmembrane region" description="Helical" evidence="6">
    <location>
        <begin position="12"/>
        <end position="30"/>
    </location>
</feature>
<dbReference type="EMBL" id="BLAY01000133">
    <property type="protein sequence ID" value="GET41757.1"/>
    <property type="molecule type" value="Genomic_DNA"/>
</dbReference>
<feature type="transmembrane region" description="Helical" evidence="6">
    <location>
        <begin position="408"/>
        <end position="427"/>
    </location>
</feature>
<evidence type="ECO:0000313" key="7">
    <source>
        <dbReference type="EMBL" id="GET41757.1"/>
    </source>
</evidence>
<dbReference type="AlphaFoldDB" id="A0AAV3XQ40"/>
<feature type="transmembrane region" description="Helical" evidence="6">
    <location>
        <begin position="82"/>
        <end position="105"/>
    </location>
</feature>
<keyword evidence="5 6" id="KW-0472">Membrane</keyword>
<feature type="transmembrane region" description="Helical" evidence="6">
    <location>
        <begin position="168"/>
        <end position="187"/>
    </location>
</feature>
<feature type="transmembrane region" description="Helical" evidence="6">
    <location>
        <begin position="42"/>
        <end position="62"/>
    </location>
</feature>
<feature type="transmembrane region" description="Helical" evidence="6">
    <location>
        <begin position="295"/>
        <end position="315"/>
    </location>
</feature>
<feature type="transmembrane region" description="Helical" evidence="6">
    <location>
        <begin position="336"/>
        <end position="357"/>
    </location>
</feature>
<keyword evidence="8" id="KW-1185">Reference proteome</keyword>
<dbReference type="PANTHER" id="PTHR30250:SF11">
    <property type="entry name" value="O-ANTIGEN TRANSPORTER-RELATED"/>
    <property type="match status" value="1"/>
</dbReference>
<feature type="transmembrane region" description="Helical" evidence="6">
    <location>
        <begin position="259"/>
        <end position="275"/>
    </location>
</feature>
<dbReference type="InterPro" id="IPR050833">
    <property type="entry name" value="Poly_Biosynth_Transport"/>
</dbReference>
<reference evidence="7" key="1">
    <citation type="submission" date="2019-10" db="EMBL/GenBank/DDBJ databases">
        <title>Draft genome sequece of Microseira wollei NIES-4236.</title>
        <authorList>
            <person name="Yamaguchi H."/>
            <person name="Suzuki S."/>
            <person name="Kawachi M."/>
        </authorList>
    </citation>
    <scope>NUCLEOTIDE SEQUENCE</scope>
    <source>
        <strain evidence="7">NIES-4236</strain>
    </source>
</reference>
<protein>
    <submittedName>
        <fullName evidence="7">Polysaccharide biosynthesis protein</fullName>
    </submittedName>
</protein>
<evidence type="ECO:0000256" key="2">
    <source>
        <dbReference type="ARBA" id="ARBA00022475"/>
    </source>
</evidence>
<name>A0AAV3XQ40_9CYAN</name>
<gene>
    <name evidence="7" type="ORF">MiSe_65710</name>
</gene>
<dbReference type="PANTHER" id="PTHR30250">
    <property type="entry name" value="PST FAMILY PREDICTED COLANIC ACID TRANSPORTER"/>
    <property type="match status" value="1"/>
</dbReference>
<proteinExistence type="predicted"/>
<feature type="transmembrane region" description="Helical" evidence="6">
    <location>
        <begin position="111"/>
        <end position="130"/>
    </location>
</feature>
<dbReference type="RefSeq" id="WP_226588338.1">
    <property type="nucleotide sequence ID" value="NZ_BLAY01000133.1"/>
</dbReference>
<accession>A0AAV3XQ40</accession>
<keyword evidence="4 6" id="KW-1133">Transmembrane helix</keyword>
<dbReference type="GO" id="GO:0005886">
    <property type="term" value="C:plasma membrane"/>
    <property type="evidence" value="ECO:0007669"/>
    <property type="project" value="UniProtKB-SubCell"/>
</dbReference>
<evidence type="ECO:0000256" key="3">
    <source>
        <dbReference type="ARBA" id="ARBA00022692"/>
    </source>
</evidence>
<dbReference type="Proteomes" id="UP001050975">
    <property type="component" value="Unassembled WGS sequence"/>
</dbReference>